<gene>
    <name evidence="8" type="ORF">B1A_17854</name>
</gene>
<keyword evidence="5" id="KW-0067">ATP-binding</keyword>
<comment type="caution">
    <text evidence="8">The sequence shown here is derived from an EMBL/GenBank/DDBJ whole genome shotgun (WGS) entry which is preliminary data.</text>
</comment>
<feature type="domain" description="ACT" evidence="7">
    <location>
        <begin position="1"/>
        <end position="67"/>
    </location>
</feature>
<feature type="domain" description="ACT" evidence="7">
    <location>
        <begin position="73"/>
        <end position="145"/>
    </location>
</feature>
<dbReference type="GO" id="GO:0005524">
    <property type="term" value="F:ATP binding"/>
    <property type="evidence" value="ECO:0007669"/>
    <property type="project" value="UniProtKB-KW"/>
</dbReference>
<evidence type="ECO:0000256" key="5">
    <source>
        <dbReference type="ARBA" id="ARBA00022840"/>
    </source>
</evidence>
<evidence type="ECO:0000256" key="2">
    <source>
        <dbReference type="ARBA" id="ARBA00022679"/>
    </source>
</evidence>
<dbReference type="GO" id="GO:0009067">
    <property type="term" value="P:aspartate family amino acid biosynthetic process"/>
    <property type="evidence" value="ECO:0007669"/>
    <property type="project" value="InterPro"/>
</dbReference>
<evidence type="ECO:0000256" key="6">
    <source>
        <dbReference type="ARBA" id="ARBA00022857"/>
    </source>
</evidence>
<dbReference type="FunFam" id="3.30.2130.10:FF:000001">
    <property type="entry name" value="Bifunctional aspartokinase/homoserine dehydrogenase"/>
    <property type="match status" value="1"/>
</dbReference>
<evidence type="ECO:0000256" key="4">
    <source>
        <dbReference type="ARBA" id="ARBA00022777"/>
    </source>
</evidence>
<accession>T0YX75</accession>
<proteinExistence type="predicted"/>
<keyword evidence="2" id="KW-0808">Transferase</keyword>
<evidence type="ECO:0000313" key="8">
    <source>
        <dbReference type="EMBL" id="EQD36557.1"/>
    </source>
</evidence>
<evidence type="ECO:0000259" key="7">
    <source>
        <dbReference type="PROSITE" id="PS51671"/>
    </source>
</evidence>
<dbReference type="CDD" id="cd04921">
    <property type="entry name" value="ACT_AKi-HSDH-ThrA-like_1"/>
    <property type="match status" value="1"/>
</dbReference>
<dbReference type="InterPro" id="IPR011147">
    <property type="entry name" value="Bifunc_Aspkin/hSer_DH"/>
</dbReference>
<dbReference type="EMBL" id="AUZX01013144">
    <property type="protein sequence ID" value="EQD36557.1"/>
    <property type="molecule type" value="Genomic_DNA"/>
</dbReference>
<keyword evidence="3" id="KW-0547">Nucleotide-binding</keyword>
<reference evidence="8" key="1">
    <citation type="submission" date="2013-08" db="EMBL/GenBank/DDBJ databases">
        <authorList>
            <person name="Mendez C."/>
            <person name="Richter M."/>
            <person name="Ferrer M."/>
            <person name="Sanchez J."/>
        </authorList>
    </citation>
    <scope>NUCLEOTIDE SEQUENCE</scope>
</reference>
<dbReference type="GO" id="GO:0009090">
    <property type="term" value="P:homoserine biosynthetic process"/>
    <property type="evidence" value="ECO:0007669"/>
    <property type="project" value="TreeGrafter"/>
</dbReference>
<dbReference type="Gene3D" id="3.30.2130.10">
    <property type="entry name" value="VC0802-like"/>
    <property type="match status" value="2"/>
</dbReference>
<dbReference type="Pfam" id="PF22468">
    <property type="entry name" value="ACT_9"/>
    <property type="match status" value="2"/>
</dbReference>
<dbReference type="PROSITE" id="PS51671">
    <property type="entry name" value="ACT"/>
    <property type="match status" value="2"/>
</dbReference>
<dbReference type="GO" id="GO:0004072">
    <property type="term" value="F:aspartate kinase activity"/>
    <property type="evidence" value="ECO:0007669"/>
    <property type="project" value="UniProtKB-EC"/>
</dbReference>
<reference evidence="8" key="2">
    <citation type="journal article" date="2014" name="ISME J.">
        <title>Microbial stratification in low pH oxic and suboxic macroscopic growths along an acid mine drainage.</title>
        <authorList>
            <person name="Mendez-Garcia C."/>
            <person name="Mesa V."/>
            <person name="Sprenger R.R."/>
            <person name="Richter M."/>
            <person name="Diez M.S."/>
            <person name="Solano J."/>
            <person name="Bargiela R."/>
            <person name="Golyshina O.V."/>
            <person name="Manteca A."/>
            <person name="Ramos J.L."/>
            <person name="Gallego J.R."/>
            <person name="Llorente I."/>
            <person name="Martins Dos Santos V.A."/>
            <person name="Jensen O.N."/>
            <person name="Pelaez A.I."/>
            <person name="Sanchez J."/>
            <person name="Ferrer M."/>
        </authorList>
    </citation>
    <scope>NUCLEOTIDE SEQUENCE</scope>
</reference>
<sequence length="158" mass="16368">PGTAHRLFGALREEGISVILISQGSSEHSICCAIPQREGERAAMVIRRAFERELLEGHIQNVEIDPDLAILAIVGDGMAGTPGVAAKVFNALGGSGVNVRAIAQGASERNISVVIEGRSTTRALRAAHAGLYLSAHTLSVGIIGPGTVGRVLLDQIAS</sequence>
<dbReference type="SUPFAM" id="SSF55021">
    <property type="entry name" value="ACT-like"/>
    <property type="match status" value="2"/>
</dbReference>
<dbReference type="EC" id="2.7.2.4" evidence="1"/>
<dbReference type="AlphaFoldDB" id="T0YX75"/>
<organism evidence="8">
    <name type="scientific">mine drainage metagenome</name>
    <dbReference type="NCBI Taxonomy" id="410659"/>
    <lineage>
        <taxon>unclassified sequences</taxon>
        <taxon>metagenomes</taxon>
        <taxon>ecological metagenomes</taxon>
    </lineage>
</organism>
<dbReference type="InterPro" id="IPR054352">
    <property type="entry name" value="ACT_Aspartokinase"/>
</dbReference>
<dbReference type="InterPro" id="IPR045865">
    <property type="entry name" value="ACT-like_dom_sf"/>
</dbReference>
<dbReference type="PANTHER" id="PTHR43070:SF5">
    <property type="entry name" value="HOMOSERINE DEHYDROGENASE"/>
    <property type="match status" value="1"/>
</dbReference>
<protein>
    <recommendedName>
        <fullName evidence="1">aspartate kinase</fullName>
        <ecNumber evidence="1">2.7.2.4</ecNumber>
    </recommendedName>
</protein>
<dbReference type="InterPro" id="IPR002912">
    <property type="entry name" value="ACT_dom"/>
</dbReference>
<keyword evidence="6" id="KW-0521">NADP</keyword>
<name>T0YX75_9ZZZZ</name>
<feature type="non-terminal residue" evidence="8">
    <location>
        <position position="1"/>
    </location>
</feature>
<evidence type="ECO:0000256" key="3">
    <source>
        <dbReference type="ARBA" id="ARBA00022741"/>
    </source>
</evidence>
<dbReference type="PANTHER" id="PTHR43070">
    <property type="match status" value="1"/>
</dbReference>
<dbReference type="GO" id="GO:0004412">
    <property type="term" value="F:homoserine dehydrogenase activity"/>
    <property type="evidence" value="ECO:0007669"/>
    <property type="project" value="InterPro"/>
</dbReference>
<evidence type="ECO:0000256" key="1">
    <source>
        <dbReference type="ARBA" id="ARBA00013059"/>
    </source>
</evidence>
<feature type="non-terminal residue" evidence="8">
    <location>
        <position position="158"/>
    </location>
</feature>
<keyword evidence="4 8" id="KW-0418">Kinase</keyword>